<evidence type="ECO:0000313" key="1">
    <source>
        <dbReference type="EMBL" id="KAK7471850.1"/>
    </source>
</evidence>
<dbReference type="AlphaFoldDB" id="A0ABD0JEG7"/>
<dbReference type="EMBL" id="JACVVK020000476">
    <property type="protein sequence ID" value="KAK7471850.1"/>
    <property type="molecule type" value="Genomic_DNA"/>
</dbReference>
<keyword evidence="2" id="KW-1185">Reference proteome</keyword>
<reference evidence="1 2" key="1">
    <citation type="journal article" date="2023" name="Sci. Data">
        <title>Genome assembly of the Korean intertidal mud-creeper Batillaria attramentaria.</title>
        <authorList>
            <person name="Patra A.K."/>
            <person name="Ho P.T."/>
            <person name="Jun S."/>
            <person name="Lee S.J."/>
            <person name="Kim Y."/>
            <person name="Won Y.J."/>
        </authorList>
    </citation>
    <scope>NUCLEOTIDE SEQUENCE [LARGE SCALE GENOMIC DNA]</scope>
    <source>
        <strain evidence="1">Wonlab-2016</strain>
    </source>
</reference>
<proteinExistence type="predicted"/>
<comment type="caution">
    <text evidence="1">The sequence shown here is derived from an EMBL/GenBank/DDBJ whole genome shotgun (WGS) entry which is preliminary data.</text>
</comment>
<evidence type="ECO:0000313" key="2">
    <source>
        <dbReference type="Proteomes" id="UP001519460"/>
    </source>
</evidence>
<evidence type="ECO:0008006" key="3">
    <source>
        <dbReference type="Google" id="ProtNLM"/>
    </source>
</evidence>
<organism evidence="1 2">
    <name type="scientific">Batillaria attramentaria</name>
    <dbReference type="NCBI Taxonomy" id="370345"/>
    <lineage>
        <taxon>Eukaryota</taxon>
        <taxon>Metazoa</taxon>
        <taxon>Spiralia</taxon>
        <taxon>Lophotrochozoa</taxon>
        <taxon>Mollusca</taxon>
        <taxon>Gastropoda</taxon>
        <taxon>Caenogastropoda</taxon>
        <taxon>Sorbeoconcha</taxon>
        <taxon>Cerithioidea</taxon>
        <taxon>Batillariidae</taxon>
        <taxon>Batillaria</taxon>
    </lineage>
</organism>
<name>A0ABD0JEG7_9CAEN</name>
<accession>A0ABD0JEG7</accession>
<protein>
    <recommendedName>
        <fullName evidence="3">Secreted protein</fullName>
    </recommendedName>
</protein>
<dbReference type="Proteomes" id="UP001519460">
    <property type="component" value="Unassembled WGS sequence"/>
</dbReference>
<sequence length="97" mass="10884">MTPGWKHVVRVISPYSIPIILIMINVSANRDALIIPLTCIQSSETEIQTGKIRRCDSIDCIKENQWTGCFPKPKHPASRDQNAVYTGQRVAALPDYC</sequence>
<gene>
    <name evidence="1" type="ORF">BaRGS_00035509</name>
</gene>